<dbReference type="KEGG" id="pce:PECL_603"/>
<proteinExistence type="predicted"/>
<keyword evidence="1" id="KW-1133">Transmembrane helix</keyword>
<feature type="transmembrane region" description="Helical" evidence="1">
    <location>
        <begin position="251"/>
        <end position="267"/>
    </location>
</feature>
<feature type="transmembrane region" description="Helical" evidence="1">
    <location>
        <begin position="274"/>
        <end position="293"/>
    </location>
</feature>
<keyword evidence="1" id="KW-0812">Transmembrane</keyword>
<reference evidence="2 3" key="1">
    <citation type="journal article" date="2012" name="J. Bacteriol.">
        <title>Complete Genome Sequence of the Beer Spoilage Organism Pediococcus claussenii ATCC BAA-344T.</title>
        <authorList>
            <person name="Pittet V."/>
            <person name="Abegunde T."/>
            <person name="Marfleet T."/>
            <person name="Haakensen M."/>
            <person name="Morrow K."/>
            <person name="Jayaprakash T."/>
            <person name="Schroeder K."/>
            <person name="Trost B."/>
            <person name="Byrns S."/>
            <person name="Bergsveinson J."/>
            <person name="Kusalik A."/>
            <person name="Ziola B."/>
        </authorList>
    </citation>
    <scope>NUCLEOTIDE SEQUENCE [LARGE SCALE GENOMIC DNA]</scope>
    <source>
        <strain evidence="2 3">ATCC BAA-344</strain>
    </source>
</reference>
<feature type="transmembrane region" description="Helical" evidence="1">
    <location>
        <begin position="493"/>
        <end position="511"/>
    </location>
</feature>
<dbReference type="eggNOG" id="COG1807">
    <property type="taxonomic scope" value="Bacteria"/>
</dbReference>
<feature type="transmembrane region" description="Helical" evidence="1">
    <location>
        <begin position="407"/>
        <end position="429"/>
    </location>
</feature>
<feature type="transmembrane region" description="Helical" evidence="1">
    <location>
        <begin position="436"/>
        <end position="456"/>
    </location>
</feature>
<organism evidence="2 3">
    <name type="scientific">Pediococcus claussenii (strain ATCC BAA-344 / DSM 14800 / JCM 18046 / KCTC 3811 / LMG 21948 / P06)</name>
    <dbReference type="NCBI Taxonomy" id="701521"/>
    <lineage>
        <taxon>Bacteria</taxon>
        <taxon>Bacillati</taxon>
        <taxon>Bacillota</taxon>
        <taxon>Bacilli</taxon>
        <taxon>Lactobacillales</taxon>
        <taxon>Lactobacillaceae</taxon>
        <taxon>Pediococcus</taxon>
    </lineage>
</organism>
<protein>
    <submittedName>
        <fullName evidence="2">Membrane protein</fullName>
    </submittedName>
</protein>
<gene>
    <name evidence="2" type="ordered locus">PECL_603</name>
</gene>
<dbReference type="HOGENOM" id="CLU_025184_0_0_9"/>
<feature type="transmembrane region" description="Helical" evidence="1">
    <location>
        <begin position="462"/>
        <end position="481"/>
    </location>
</feature>
<evidence type="ECO:0000313" key="2">
    <source>
        <dbReference type="EMBL" id="AEV94900.1"/>
    </source>
</evidence>
<feature type="transmembrane region" description="Helical" evidence="1">
    <location>
        <begin position="229"/>
        <end position="245"/>
    </location>
</feature>
<evidence type="ECO:0000256" key="1">
    <source>
        <dbReference type="SAM" id="Phobius"/>
    </source>
</evidence>
<dbReference type="PATRIC" id="fig|701521.8.peg.576"/>
<feature type="transmembrane region" description="Helical" evidence="1">
    <location>
        <begin position="669"/>
        <end position="686"/>
    </location>
</feature>
<accession>G8PCB5</accession>
<dbReference type="EMBL" id="CP003137">
    <property type="protein sequence ID" value="AEV94900.1"/>
    <property type="molecule type" value="Genomic_DNA"/>
</dbReference>
<dbReference type="RefSeq" id="WP_014215097.1">
    <property type="nucleotide sequence ID" value="NC_016605.1"/>
</dbReference>
<feature type="transmembrane region" description="Helical" evidence="1">
    <location>
        <begin position="182"/>
        <end position="200"/>
    </location>
</feature>
<feature type="transmembrane region" description="Helical" evidence="1">
    <location>
        <begin position="7"/>
        <end position="31"/>
    </location>
</feature>
<feature type="transmembrane region" description="Helical" evidence="1">
    <location>
        <begin position="149"/>
        <end position="170"/>
    </location>
</feature>
<sequence>MGKRILIGFNWITAVLLLSVMLLASLMPASFFDTEDWAKPIAVIIFTIGLLIIINGIHKITTIGHQSIYKYLLYIIGVLIIGAQLWTSFHFVAVARADVSFVRNQAIALATGSHSWPSYFRIYPNNVNSALFEAMILKTTLKLGIPNPWVLLNILRFIWIDTGLVSGLFILKQWRRWRPGALFLMLTWLFSIPIYAYGLFDYNDPLIMPIGLNLVALAYLFIKRQGSVRWLAGLGTWVLLGFSIVMKSNMITFFIAVVMALIGAICIKRINWKLALKWLLGCIIMLLLCFKLTSIGATNRGYSPNINEATPVTSWIAMSLNPQKQGQYAGVDFDAVRRLKTQAQKKEFTKTLIKNRVTDMGPFGLAFHFSKKLGVFLSHGDFDAINLIPQWIKAPNWYLNQQQSYKFWLLLLAQCWYIALLVGCVWQLFKQKKHLISTSLFSLMVLGLTTFHVFIWEVEPRYSLPLLPILMVLGCAGWTNMAKLHLRNAKKRLVLSSLIIFGMFISGMYILQTNSQTIIGSKLIAQQGDGQYFSPQSITIKPNSTYKFIVPLPELETNKLVLNSRSKEPVTITVKSNGFVLNKIKNKANLIKNIHYQNTRVKALDVTIKNNSKHPVKYASGSANYSLKTGKILPRREPIICWYVYNIFHRTAYFSNQAMSFTLTSTSTVVRNLSLFLLIILLFIWWDPAPRRTKSRLTNTIEL</sequence>
<keyword evidence="3" id="KW-1185">Reference proteome</keyword>
<feature type="transmembrane region" description="Helical" evidence="1">
    <location>
        <begin position="206"/>
        <end position="222"/>
    </location>
</feature>
<feature type="transmembrane region" description="Helical" evidence="1">
    <location>
        <begin position="68"/>
        <end position="86"/>
    </location>
</feature>
<keyword evidence="1" id="KW-0472">Membrane</keyword>
<feature type="transmembrane region" description="Helical" evidence="1">
    <location>
        <begin position="37"/>
        <end position="56"/>
    </location>
</feature>
<dbReference type="AlphaFoldDB" id="G8PCB5"/>
<dbReference type="Proteomes" id="UP000005444">
    <property type="component" value="Chromosome"/>
</dbReference>
<dbReference type="STRING" id="701521.PECL_603"/>
<name>G8PCB5_PEDCP</name>
<evidence type="ECO:0000313" key="3">
    <source>
        <dbReference type="Proteomes" id="UP000005444"/>
    </source>
</evidence>